<comment type="caution">
    <text evidence="7">The sequence shown here is derived from an EMBL/GenBank/DDBJ whole genome shotgun (WGS) entry which is preliminary data.</text>
</comment>
<protein>
    <recommendedName>
        <fullName evidence="5">Peptide methionine sulfoxide reductase MsrA</fullName>
        <shortName evidence="5">Protein-methionine-S-oxide reductase</shortName>
        <ecNumber evidence="5">1.8.4.11</ecNumber>
    </recommendedName>
    <alternativeName>
        <fullName evidence="5">Peptide-methionine (S)-S-oxide reductase</fullName>
        <shortName evidence="5">Peptide Met(O) reductase</shortName>
    </alternativeName>
</protein>
<reference evidence="8" key="1">
    <citation type="journal article" date="2024" name="Toxins">
        <title>Genome Sequence Analysis of Native Xenorhabdus Strains Isolated from Entomopathogenic Nematodes in Argentina.</title>
        <authorList>
            <person name="Palma L."/>
            <person name="Frizzo L."/>
            <person name="Kaiser S."/>
            <person name="Berry C."/>
            <person name="Caballero P."/>
            <person name="Bode H.B."/>
            <person name="Del Valle E.E."/>
        </authorList>
    </citation>
    <scope>NUCLEOTIDE SEQUENCE [LARGE SCALE GENOMIC DNA]</scope>
    <source>
        <strain evidence="8">Reich</strain>
    </source>
</reference>
<keyword evidence="2 5" id="KW-0560">Oxidoreductase</keyword>
<feature type="active site" evidence="5">
    <location>
        <position position="53"/>
    </location>
</feature>
<dbReference type="InterPro" id="IPR036509">
    <property type="entry name" value="Met_Sox_Rdtase_MsrA_sf"/>
</dbReference>
<dbReference type="EC" id="1.8.4.11" evidence="5"/>
<dbReference type="SUPFAM" id="SSF55068">
    <property type="entry name" value="Peptide methionine sulfoxide reductase"/>
    <property type="match status" value="1"/>
</dbReference>
<dbReference type="Proteomes" id="UP001271640">
    <property type="component" value="Unassembled WGS sequence"/>
</dbReference>
<evidence type="ECO:0000256" key="4">
    <source>
        <dbReference type="ARBA" id="ARBA00048782"/>
    </source>
</evidence>
<dbReference type="RefSeq" id="WP_319926609.1">
    <property type="nucleotide sequence ID" value="NZ_VCDP01000045.1"/>
</dbReference>
<proteinExistence type="inferred from homology"/>
<dbReference type="InterPro" id="IPR050162">
    <property type="entry name" value="MsrA_MetSO_reductase"/>
</dbReference>
<dbReference type="PANTHER" id="PTHR42799">
    <property type="entry name" value="MITOCHONDRIAL PEPTIDE METHIONINE SULFOXIDE REDUCTASE"/>
    <property type="match status" value="1"/>
</dbReference>
<evidence type="ECO:0000313" key="8">
    <source>
        <dbReference type="Proteomes" id="UP001271640"/>
    </source>
</evidence>
<sequence length="215" mass="24229">MPNSANERQHVSSQETLAGRATPITVSPYHVITQHAIDNIPENMEIAYVGMGCFWGVERLFWQQEGIYTTSVGYSGGMTPNPTYEEVCTGSTGHAEIVRIVFDPTKITYPQLLTLFWENHDPAQGMRQHGDIGTQYRSALYTVSPQQLDQALISREQFQQAMVQNGDQRTITTEIREAGPFYFAEDYHQQYLDKNPEGYCGLGGMGICFPPTHRN</sequence>
<evidence type="ECO:0000256" key="2">
    <source>
        <dbReference type="ARBA" id="ARBA00023002"/>
    </source>
</evidence>
<comment type="similarity">
    <text evidence="1 5">Belongs to the MsrA Met sulfoxide reductase family.</text>
</comment>
<dbReference type="NCBIfam" id="TIGR00401">
    <property type="entry name" value="msrA"/>
    <property type="match status" value="1"/>
</dbReference>
<dbReference type="InterPro" id="IPR002569">
    <property type="entry name" value="Met_Sox_Rdtase_MsrA_dom"/>
</dbReference>
<feature type="domain" description="Peptide methionine sulphoxide reductase MsrA" evidence="6">
    <location>
        <begin position="47"/>
        <end position="200"/>
    </location>
</feature>
<evidence type="ECO:0000256" key="5">
    <source>
        <dbReference type="HAMAP-Rule" id="MF_01401"/>
    </source>
</evidence>
<evidence type="ECO:0000256" key="1">
    <source>
        <dbReference type="ARBA" id="ARBA00005591"/>
    </source>
</evidence>
<comment type="function">
    <text evidence="5">Has an important function as a repair enzyme for proteins that have been inactivated by oxidation. Catalyzes the reversible oxidation-reduction of methionine sulfoxide in proteins to methionine.</text>
</comment>
<dbReference type="HAMAP" id="MF_01401">
    <property type="entry name" value="MsrA"/>
    <property type="match status" value="1"/>
</dbReference>
<dbReference type="GO" id="GO:0008113">
    <property type="term" value="F:peptide-methionine (S)-S-oxide reductase activity"/>
    <property type="evidence" value="ECO:0007669"/>
    <property type="project" value="UniProtKB-EC"/>
</dbReference>
<comment type="catalytic activity">
    <reaction evidence="4 5">
        <text>[thioredoxin]-disulfide + L-methionine + H2O = L-methionine (S)-S-oxide + [thioredoxin]-dithiol</text>
        <dbReference type="Rhea" id="RHEA:19993"/>
        <dbReference type="Rhea" id="RHEA-COMP:10698"/>
        <dbReference type="Rhea" id="RHEA-COMP:10700"/>
        <dbReference type="ChEBI" id="CHEBI:15377"/>
        <dbReference type="ChEBI" id="CHEBI:29950"/>
        <dbReference type="ChEBI" id="CHEBI:50058"/>
        <dbReference type="ChEBI" id="CHEBI:57844"/>
        <dbReference type="ChEBI" id="CHEBI:58772"/>
        <dbReference type="EC" id="1.8.4.11"/>
    </reaction>
</comment>
<dbReference type="Gene3D" id="3.30.1060.10">
    <property type="entry name" value="Peptide methionine sulphoxide reductase MsrA"/>
    <property type="match status" value="1"/>
</dbReference>
<evidence type="ECO:0000256" key="3">
    <source>
        <dbReference type="ARBA" id="ARBA00047806"/>
    </source>
</evidence>
<comment type="catalytic activity">
    <reaction evidence="3 5">
        <text>L-methionyl-[protein] + [thioredoxin]-disulfide + H2O = L-methionyl-(S)-S-oxide-[protein] + [thioredoxin]-dithiol</text>
        <dbReference type="Rhea" id="RHEA:14217"/>
        <dbReference type="Rhea" id="RHEA-COMP:10698"/>
        <dbReference type="Rhea" id="RHEA-COMP:10700"/>
        <dbReference type="Rhea" id="RHEA-COMP:12313"/>
        <dbReference type="Rhea" id="RHEA-COMP:12315"/>
        <dbReference type="ChEBI" id="CHEBI:15377"/>
        <dbReference type="ChEBI" id="CHEBI:16044"/>
        <dbReference type="ChEBI" id="CHEBI:29950"/>
        <dbReference type="ChEBI" id="CHEBI:44120"/>
        <dbReference type="ChEBI" id="CHEBI:50058"/>
        <dbReference type="EC" id="1.8.4.11"/>
    </reaction>
</comment>
<dbReference type="PANTHER" id="PTHR42799:SF2">
    <property type="entry name" value="MITOCHONDRIAL PEPTIDE METHIONINE SULFOXIDE REDUCTASE"/>
    <property type="match status" value="1"/>
</dbReference>
<accession>A0ABU4SML2</accession>
<keyword evidence="8" id="KW-1185">Reference proteome</keyword>
<dbReference type="Pfam" id="PF01625">
    <property type="entry name" value="PMSR"/>
    <property type="match status" value="1"/>
</dbReference>
<evidence type="ECO:0000259" key="6">
    <source>
        <dbReference type="Pfam" id="PF01625"/>
    </source>
</evidence>
<organism evidence="7 8">
    <name type="scientific">Xenorhabdus littoralis</name>
    <dbReference type="NCBI Taxonomy" id="2582835"/>
    <lineage>
        <taxon>Bacteria</taxon>
        <taxon>Pseudomonadati</taxon>
        <taxon>Pseudomonadota</taxon>
        <taxon>Gammaproteobacteria</taxon>
        <taxon>Enterobacterales</taxon>
        <taxon>Morganellaceae</taxon>
        <taxon>Xenorhabdus</taxon>
    </lineage>
</organism>
<gene>
    <name evidence="5 7" type="primary">msrA</name>
    <name evidence="7" type="ORF">FE394_11915</name>
</gene>
<evidence type="ECO:0000313" key="7">
    <source>
        <dbReference type="EMBL" id="MDX7999893.1"/>
    </source>
</evidence>
<dbReference type="EMBL" id="VCDP01000045">
    <property type="protein sequence ID" value="MDX7999893.1"/>
    <property type="molecule type" value="Genomic_DNA"/>
</dbReference>
<name>A0ABU4SML2_9GAMM</name>